<dbReference type="GO" id="GO:0008013">
    <property type="term" value="F:beta-catenin binding"/>
    <property type="evidence" value="ECO:0007669"/>
    <property type="project" value="TreeGrafter"/>
</dbReference>
<dbReference type="PROSITE" id="PS00232">
    <property type="entry name" value="CADHERIN_1"/>
    <property type="match status" value="2"/>
</dbReference>
<dbReference type="GO" id="GO:0005509">
    <property type="term" value="F:calcium ion binding"/>
    <property type="evidence" value="ECO:0007669"/>
    <property type="project" value="UniProtKB-UniRule"/>
</dbReference>
<evidence type="ECO:0000259" key="6">
    <source>
        <dbReference type="PROSITE" id="PS50268"/>
    </source>
</evidence>
<feature type="domain" description="Cadherin" evidence="6">
    <location>
        <begin position="269"/>
        <end position="395"/>
    </location>
</feature>
<evidence type="ECO:0000313" key="7">
    <source>
        <dbReference type="EMBL" id="PIK41822.1"/>
    </source>
</evidence>
<dbReference type="Proteomes" id="UP000230750">
    <property type="component" value="Unassembled WGS sequence"/>
</dbReference>
<comment type="subcellular location">
    <subcellularLocation>
        <location evidence="1">Membrane</location>
    </subcellularLocation>
</comment>
<dbReference type="SUPFAM" id="SSF49313">
    <property type="entry name" value="Cadherin-like"/>
    <property type="match status" value="7"/>
</dbReference>
<dbReference type="InterPro" id="IPR002126">
    <property type="entry name" value="Cadherin-like_dom"/>
</dbReference>
<feature type="domain" description="Cadherin" evidence="6">
    <location>
        <begin position="825"/>
        <end position="913"/>
    </location>
</feature>
<evidence type="ECO:0000256" key="1">
    <source>
        <dbReference type="ARBA" id="ARBA00004370"/>
    </source>
</evidence>
<accession>A0A2G8K1E7</accession>
<dbReference type="PRINTS" id="PR00205">
    <property type="entry name" value="CADHERIN"/>
</dbReference>
<dbReference type="PROSITE" id="PS50268">
    <property type="entry name" value="CADHERIN_2"/>
    <property type="match status" value="7"/>
</dbReference>
<keyword evidence="3 5" id="KW-0106">Calcium</keyword>
<proteinExistence type="predicted"/>
<evidence type="ECO:0000256" key="4">
    <source>
        <dbReference type="ARBA" id="ARBA00023136"/>
    </source>
</evidence>
<evidence type="ECO:0000313" key="8">
    <source>
        <dbReference type="Proteomes" id="UP000230750"/>
    </source>
</evidence>
<dbReference type="GO" id="GO:0016477">
    <property type="term" value="P:cell migration"/>
    <property type="evidence" value="ECO:0007669"/>
    <property type="project" value="TreeGrafter"/>
</dbReference>
<evidence type="ECO:0000256" key="3">
    <source>
        <dbReference type="ARBA" id="ARBA00022837"/>
    </source>
</evidence>
<dbReference type="InterPro" id="IPR020894">
    <property type="entry name" value="Cadherin_CS"/>
</dbReference>
<dbReference type="Pfam" id="PF00028">
    <property type="entry name" value="Cadherin"/>
    <property type="match status" value="2"/>
</dbReference>
<dbReference type="GO" id="GO:0007156">
    <property type="term" value="P:homophilic cell adhesion via plasma membrane adhesion molecules"/>
    <property type="evidence" value="ECO:0007669"/>
    <property type="project" value="InterPro"/>
</dbReference>
<protein>
    <submittedName>
        <fullName evidence="7">Putative protocadherin Fat 4</fullName>
    </submittedName>
</protein>
<feature type="domain" description="Cadherin" evidence="6">
    <location>
        <begin position="763"/>
        <end position="825"/>
    </location>
</feature>
<feature type="domain" description="Cadherin" evidence="6">
    <location>
        <begin position="180"/>
        <end position="237"/>
    </location>
</feature>
<dbReference type="EMBL" id="MRZV01000986">
    <property type="protein sequence ID" value="PIK41822.1"/>
    <property type="molecule type" value="Genomic_DNA"/>
</dbReference>
<dbReference type="GO" id="GO:0016342">
    <property type="term" value="C:catenin complex"/>
    <property type="evidence" value="ECO:0007669"/>
    <property type="project" value="TreeGrafter"/>
</dbReference>
<dbReference type="InterPro" id="IPR015919">
    <property type="entry name" value="Cadherin-like_sf"/>
</dbReference>
<evidence type="ECO:0000256" key="2">
    <source>
        <dbReference type="ARBA" id="ARBA00022737"/>
    </source>
</evidence>
<feature type="domain" description="Cadherin" evidence="6">
    <location>
        <begin position="638"/>
        <end position="734"/>
    </location>
</feature>
<evidence type="ECO:0000256" key="5">
    <source>
        <dbReference type="PROSITE-ProRule" id="PRU00043"/>
    </source>
</evidence>
<feature type="domain" description="Cadherin" evidence="6">
    <location>
        <begin position="92"/>
        <end position="168"/>
    </location>
</feature>
<dbReference type="AlphaFoldDB" id="A0A2G8K1E7"/>
<feature type="domain" description="Cadherin" evidence="6">
    <location>
        <begin position="395"/>
        <end position="511"/>
    </location>
</feature>
<gene>
    <name evidence="7" type="ORF">BSL78_21335</name>
</gene>
<reference evidence="7 8" key="1">
    <citation type="journal article" date="2017" name="PLoS Biol.">
        <title>The sea cucumber genome provides insights into morphological evolution and visceral regeneration.</title>
        <authorList>
            <person name="Zhang X."/>
            <person name="Sun L."/>
            <person name="Yuan J."/>
            <person name="Sun Y."/>
            <person name="Gao Y."/>
            <person name="Zhang L."/>
            <person name="Li S."/>
            <person name="Dai H."/>
            <person name="Hamel J.F."/>
            <person name="Liu C."/>
            <person name="Yu Y."/>
            <person name="Liu S."/>
            <person name="Lin W."/>
            <person name="Guo K."/>
            <person name="Jin S."/>
            <person name="Xu P."/>
            <person name="Storey K.B."/>
            <person name="Huan P."/>
            <person name="Zhang T."/>
            <person name="Zhou Y."/>
            <person name="Zhang J."/>
            <person name="Lin C."/>
            <person name="Li X."/>
            <person name="Xing L."/>
            <person name="Huo D."/>
            <person name="Sun M."/>
            <person name="Wang L."/>
            <person name="Mercier A."/>
            <person name="Li F."/>
            <person name="Yang H."/>
            <person name="Xiang J."/>
        </authorList>
    </citation>
    <scope>NUCLEOTIDE SEQUENCE [LARGE SCALE GENOMIC DNA]</scope>
    <source>
        <strain evidence="7">Shaxun</strain>
        <tissue evidence="7">Muscle</tissue>
    </source>
</reference>
<sequence length="935" mass="101463">MLILYTTDKVTAENFDDNTDDLVYSFAEEDNYFTIGASSGEIATGLRGIDYETNQTFVKVVRAEDTRWEPHSSTQRNILVTWALIVQYKCFATDGDASSTLSYSLADATNTFGIQKESGEIITLGDLDAEFKDEYQVTVTVTDESTSDSDSQSVTISISDMNDHAPEFNEMAYDVDVTEEISAVYSVTVRVCNRMVTRPRQIMKSHFLDDDLNGRCSLDPVQIIVNVLDVNDNAPVFVDGSDAVVEIKEETAGDVIRLTAEDLDEGTNSEITYSITSQDGSSTGESRKTYKSVNGEITYSVMSQDGSSTGESRKTYKNVNGEITYSVTSQDGSSTGLFSVDASGLLKADVGLDREETPPSYNLIVYATDSGKPPLNASVNVEVILLDIDDKVPEFQLPFNGVVESNATPGTKVVSVVATDEDLSPNNVIIYTPVNSTDKAWETFSLQTTADGTWIILVSAANITATTTFDLRVQASNPPDAVTGASNKASQLYEIVVIDGSLCYVELKPASFAAVETSNKLVAGEAIVDINGTNTCDGEDFAFQITSQILTFFNGSASVKTDDWFVISVEGVLSSSSSNLDPGIYEISVAAVNASDLTDMLSFTDSKVEVKILADDNDAPYFLNGGETVTVFHPVFAGDEVFTLFADDPDDVNTGNAFLTYTKIYEESDGIRSDLFEVDTDGQITIADNLPDLSERTVNVTVKVEDSALEPLSSVTYLLVELVLPELDDLPPTIVHDCSSIEYIAEGSKDTICTVSSNEEVTFTVSPDDFEISIDGAITAATDLNYERQQDYSVIVNATSTTTMLVASLQFIVMVTDVNDFAPTFESADTFTISEDNGLADEISGCPVTYEFGVVTATDQDGSDENTYTEYTLEGDARFSLDETTGVLSKMGCIDVDNLPDDRSITLSVTASNVKADRLLNSTRRCHHHRHGRQR</sequence>
<name>A0A2G8K1E7_STIJA</name>
<dbReference type="OrthoDB" id="6252479at2759"/>
<dbReference type="SMART" id="SM00112">
    <property type="entry name" value="CA"/>
    <property type="match status" value="4"/>
</dbReference>
<organism evidence="7 8">
    <name type="scientific">Stichopus japonicus</name>
    <name type="common">Sea cucumber</name>
    <dbReference type="NCBI Taxonomy" id="307972"/>
    <lineage>
        <taxon>Eukaryota</taxon>
        <taxon>Metazoa</taxon>
        <taxon>Echinodermata</taxon>
        <taxon>Eleutherozoa</taxon>
        <taxon>Echinozoa</taxon>
        <taxon>Holothuroidea</taxon>
        <taxon>Aspidochirotacea</taxon>
        <taxon>Aspidochirotida</taxon>
        <taxon>Stichopodidae</taxon>
        <taxon>Apostichopus</taxon>
    </lineage>
</organism>
<dbReference type="Gene3D" id="2.60.40.60">
    <property type="entry name" value="Cadherins"/>
    <property type="match status" value="8"/>
</dbReference>
<dbReference type="STRING" id="307972.A0A2G8K1E7"/>
<dbReference type="PANTHER" id="PTHR24027:SF438">
    <property type="entry name" value="CADHERIN 23"/>
    <property type="match status" value="1"/>
</dbReference>
<keyword evidence="8" id="KW-1185">Reference proteome</keyword>
<dbReference type="GO" id="GO:0045296">
    <property type="term" value="F:cadherin binding"/>
    <property type="evidence" value="ECO:0007669"/>
    <property type="project" value="TreeGrafter"/>
</dbReference>
<keyword evidence="2" id="KW-0677">Repeat</keyword>
<dbReference type="InterPro" id="IPR039808">
    <property type="entry name" value="Cadherin"/>
</dbReference>
<keyword evidence="4" id="KW-0472">Membrane</keyword>
<dbReference type="CDD" id="cd11304">
    <property type="entry name" value="Cadherin_repeat"/>
    <property type="match status" value="6"/>
</dbReference>
<comment type="caution">
    <text evidence="7">The sequence shown here is derived from an EMBL/GenBank/DDBJ whole genome shotgun (WGS) entry which is preliminary data.</text>
</comment>
<dbReference type="PANTHER" id="PTHR24027">
    <property type="entry name" value="CADHERIN-23"/>
    <property type="match status" value="1"/>
</dbReference>